<evidence type="ECO:0000256" key="1">
    <source>
        <dbReference type="ARBA" id="ARBA00004496"/>
    </source>
</evidence>
<keyword evidence="7" id="KW-1185">Reference proteome</keyword>
<dbReference type="InterPro" id="IPR040122">
    <property type="entry name" value="Importin_beta"/>
</dbReference>
<dbReference type="EMBL" id="CAJJDM010000002">
    <property type="protein sequence ID" value="CAD8043755.1"/>
    <property type="molecule type" value="Genomic_DNA"/>
</dbReference>
<keyword evidence="2" id="KW-0813">Transport</keyword>
<keyword evidence="3" id="KW-0963">Cytoplasm</keyword>
<evidence type="ECO:0000256" key="3">
    <source>
        <dbReference type="ARBA" id="ARBA00022490"/>
    </source>
</evidence>
<keyword evidence="5" id="KW-0653">Protein transport</keyword>
<dbReference type="Proteomes" id="UP000688137">
    <property type="component" value="Unassembled WGS sequence"/>
</dbReference>
<dbReference type="GO" id="GO:0005737">
    <property type="term" value="C:cytoplasm"/>
    <property type="evidence" value="ECO:0007669"/>
    <property type="project" value="UniProtKB-SubCell"/>
</dbReference>
<evidence type="ECO:0000256" key="5">
    <source>
        <dbReference type="ARBA" id="ARBA00022927"/>
    </source>
</evidence>
<accession>A0A8S1JPE1</accession>
<dbReference type="AlphaFoldDB" id="A0A8S1JPE1"/>
<keyword evidence="4" id="KW-0677">Repeat</keyword>
<evidence type="ECO:0000313" key="7">
    <source>
        <dbReference type="Proteomes" id="UP000688137"/>
    </source>
</evidence>
<evidence type="ECO:0000313" key="6">
    <source>
        <dbReference type="EMBL" id="CAD8043755.1"/>
    </source>
</evidence>
<dbReference type="GO" id="GO:0006606">
    <property type="term" value="P:protein import into nucleus"/>
    <property type="evidence" value="ECO:0007669"/>
    <property type="project" value="InterPro"/>
</dbReference>
<reference evidence="6" key="1">
    <citation type="submission" date="2021-01" db="EMBL/GenBank/DDBJ databases">
        <authorList>
            <consortium name="Genoscope - CEA"/>
            <person name="William W."/>
        </authorList>
    </citation>
    <scope>NUCLEOTIDE SEQUENCE</scope>
</reference>
<comment type="subcellular location">
    <subcellularLocation>
        <location evidence="1">Cytoplasm</location>
    </subcellularLocation>
</comment>
<comment type="caution">
    <text evidence="6">The sequence shown here is derived from an EMBL/GenBank/DDBJ whole genome shotgun (WGS) entry which is preliminary data.</text>
</comment>
<gene>
    <name evidence="6" type="ORF">PPRIM_AZ9-3.1.T0050409</name>
</gene>
<protein>
    <submittedName>
        <fullName evidence="6">Uncharacterized protein</fullName>
    </submittedName>
</protein>
<dbReference type="OMA" id="ACDFWVQ"/>
<evidence type="ECO:0000256" key="2">
    <source>
        <dbReference type="ARBA" id="ARBA00022448"/>
    </source>
</evidence>
<name>A0A8S1JPE1_PARPR</name>
<proteinExistence type="predicted"/>
<sequence>MDQIIELIQWSAQPDNQIQKQVYKRAQELSQDTQFLIHLCSVIIGNYEPEIRYRASVILKSAIKNCSTLPEQLQQMLVQVDLSIQIMRQAFIIIVPEVVVRIGIKNSNLMMEYLIKLIDADPVIATDCLSKIIEDLKFNSENINNYGTDSSLQLIDQLVIKFISLVEHQDTQVVVNSLNFLNYNIFFMPPSLTQYIDSYIQILITGTQSQQQQIRLKCFQGIQALIETKRIKIQQMNLVIMACVQSLQDSDKEVVRFVELCLTDFLRIEDAEDYEQTRLLEPYLQQILSPVILNLAITRSDQIAIQPTFANVYNQTGKNEDDEQDEEKTLGEYSLRSVSNLLLKKLIEFYDKIIVPIVLQIIDQLQQSQDWKQQEIAIICLGLFAEKIMENHGNLVPNILMALFNEKNQQNEYIYASTLWTFSQYNEWIKTVAINETQFIQSYLKLLLLSIENQSIIVKESACSALNSLSKDAFFILQPYLLDLFQVYLKALSQKGGVLLYIYQSITTILSECETIENQELIDLIMTKLISNLVDLNDYNICPLYECLSEAVEKFGQRAIKYIPIIYQATVQSMSGYVQSIQNGKTRFLYQQKEILKRSFDLCIKIINITKESFLELCDQSFLQIVDLALQDTETDVKQYALSLIGDLIKDCYTIFKNVNIAIVLNEYIYAQSISIDPSKIFLATSNNAAWAMGELAIKDPSKITVIFNAVMEKLIKIINESKLPKSIAQNICIAICRIAGSHIQQIEELIPNFFKRVCLILSQIKSQTLDEYKEESFRILINIVKMYPGRVINDIKYFVYCIVASTEFPSIKPLFINILQELQQSFGQQKFDSMFSSDDLPNGFRMKMINVYGV</sequence>
<dbReference type="PANTHER" id="PTHR10527">
    <property type="entry name" value="IMPORTIN BETA"/>
    <property type="match status" value="1"/>
</dbReference>
<evidence type="ECO:0000256" key="4">
    <source>
        <dbReference type="ARBA" id="ARBA00022737"/>
    </source>
</evidence>
<organism evidence="6 7">
    <name type="scientific">Paramecium primaurelia</name>
    <dbReference type="NCBI Taxonomy" id="5886"/>
    <lineage>
        <taxon>Eukaryota</taxon>
        <taxon>Sar</taxon>
        <taxon>Alveolata</taxon>
        <taxon>Ciliophora</taxon>
        <taxon>Intramacronucleata</taxon>
        <taxon>Oligohymenophorea</taxon>
        <taxon>Peniculida</taxon>
        <taxon>Parameciidae</taxon>
        <taxon>Paramecium</taxon>
    </lineage>
</organism>